<dbReference type="InterPro" id="IPR017853">
    <property type="entry name" value="GH"/>
</dbReference>
<protein>
    <submittedName>
        <fullName evidence="6">Beta-N-acetylhexosaminidase</fullName>
        <ecNumber evidence="6">3.2.1.52</ecNumber>
    </submittedName>
</protein>
<dbReference type="NCBIfam" id="NF003740">
    <property type="entry name" value="PRK05337.1"/>
    <property type="match status" value="1"/>
</dbReference>
<dbReference type="EMBL" id="JAJEKE010000015">
    <property type="protein sequence ID" value="MCQ1530801.1"/>
    <property type="molecule type" value="Genomic_DNA"/>
</dbReference>
<dbReference type="Gene3D" id="3.20.20.300">
    <property type="entry name" value="Glycoside hydrolase, family 3, N-terminal domain"/>
    <property type="match status" value="1"/>
</dbReference>
<dbReference type="PANTHER" id="PTHR30480">
    <property type="entry name" value="BETA-HEXOSAMINIDASE-RELATED"/>
    <property type="match status" value="1"/>
</dbReference>
<dbReference type="InterPro" id="IPR001764">
    <property type="entry name" value="Glyco_hydro_3_N"/>
</dbReference>
<evidence type="ECO:0000256" key="2">
    <source>
        <dbReference type="ARBA" id="ARBA00022801"/>
    </source>
</evidence>
<keyword evidence="7" id="KW-1185">Reference proteome</keyword>
<organism evidence="6 7">
    <name type="scientific">Lutispora saccharofermentans</name>
    <dbReference type="NCBI Taxonomy" id="3024236"/>
    <lineage>
        <taxon>Bacteria</taxon>
        <taxon>Bacillati</taxon>
        <taxon>Bacillota</taxon>
        <taxon>Clostridia</taxon>
        <taxon>Lutisporales</taxon>
        <taxon>Lutisporaceae</taxon>
        <taxon>Lutispora</taxon>
    </lineage>
</organism>
<evidence type="ECO:0000313" key="7">
    <source>
        <dbReference type="Proteomes" id="UP001651880"/>
    </source>
</evidence>
<evidence type="ECO:0000256" key="1">
    <source>
        <dbReference type="ARBA" id="ARBA00005336"/>
    </source>
</evidence>
<dbReference type="SUPFAM" id="SSF51445">
    <property type="entry name" value="(Trans)glycosidases"/>
    <property type="match status" value="1"/>
</dbReference>
<feature type="domain" description="Glycoside hydrolase family 3 N-terminal" evidence="5">
    <location>
        <begin position="61"/>
        <end position="385"/>
    </location>
</feature>
<dbReference type="Proteomes" id="UP001651880">
    <property type="component" value="Unassembled WGS sequence"/>
</dbReference>
<feature type="region of interest" description="Disordered" evidence="4">
    <location>
        <begin position="29"/>
        <end position="50"/>
    </location>
</feature>
<dbReference type="GO" id="GO:0004563">
    <property type="term" value="F:beta-N-acetylhexosaminidase activity"/>
    <property type="evidence" value="ECO:0007669"/>
    <property type="project" value="UniProtKB-EC"/>
</dbReference>
<gene>
    <name evidence="6" type="primary">nagZ</name>
    <name evidence="6" type="ORF">LJD61_14765</name>
</gene>
<name>A0ABT1NHZ7_9FIRM</name>
<accession>A0ABT1NHZ7</accession>
<proteinExistence type="inferred from homology"/>
<keyword evidence="3 6" id="KW-0326">Glycosidase</keyword>
<comment type="caution">
    <text evidence="6">The sequence shown here is derived from an EMBL/GenBank/DDBJ whole genome shotgun (WGS) entry which is preliminary data.</text>
</comment>
<dbReference type="EC" id="3.2.1.52" evidence="6"/>
<evidence type="ECO:0000313" key="6">
    <source>
        <dbReference type="EMBL" id="MCQ1530801.1"/>
    </source>
</evidence>
<dbReference type="PANTHER" id="PTHR30480:SF16">
    <property type="entry name" value="GLYCOSIDE HYDROLASE FAMILY 3 DOMAIN PROTEIN"/>
    <property type="match status" value="1"/>
</dbReference>
<comment type="similarity">
    <text evidence="1">Belongs to the glycosyl hydrolase 3 family.</text>
</comment>
<evidence type="ECO:0000256" key="3">
    <source>
        <dbReference type="ARBA" id="ARBA00023295"/>
    </source>
</evidence>
<sequence>MKKIIAVIVLLSTLVLLISCQKLNQPDKDIQPEIPPFPSNETDDEEGSEPAYEDKIISNMTLDEKIGQLVIIGFPEDTKDQTLMSFIKDNKVGGFILFKRNYNSFKKLYELNSKLKDWNNGNPLPLFISVDEEGGTVSRMPEDGTTIPDAKIFGSINDTALTEKSGRVVGKQLYASGINLNFAPVLDILSIKDNELLKVRAYGTDADRVSNHGISFIKGLASEKIIAVAKHFPGHGNTKVDSHSKLPIIDIDRSLLESRELLPFKNAIEEGIDAIMIGHLAFPKIDESGKPATKSKVFLTDILRNELGFQGLAITDEIEMYGFMEGDQSVEESVIESFNAGADIFVIGHTKEVQDKVLKALKEGAVNGLISEERINESLRRIIKVKKKYNISDKIDLNYDDAYKLLTDEGNQQFLKEVKERRKQ</sequence>
<evidence type="ECO:0000256" key="4">
    <source>
        <dbReference type="SAM" id="MobiDB-lite"/>
    </source>
</evidence>
<dbReference type="InterPro" id="IPR036962">
    <property type="entry name" value="Glyco_hydro_3_N_sf"/>
</dbReference>
<dbReference type="PROSITE" id="PS51257">
    <property type="entry name" value="PROKAR_LIPOPROTEIN"/>
    <property type="match status" value="1"/>
</dbReference>
<dbReference type="RefSeq" id="WP_255228323.1">
    <property type="nucleotide sequence ID" value="NZ_JAJEKE010000015.1"/>
</dbReference>
<keyword evidence="2 6" id="KW-0378">Hydrolase</keyword>
<evidence type="ECO:0000259" key="5">
    <source>
        <dbReference type="Pfam" id="PF00933"/>
    </source>
</evidence>
<reference evidence="6 7" key="1">
    <citation type="submission" date="2021-10" db="EMBL/GenBank/DDBJ databases">
        <title>Lutispora strain m25 sp. nov., a thermophilic, non-spore-forming bacterium isolated from a lab-scale methanogenic bioreactor digesting anaerobic sludge.</title>
        <authorList>
            <person name="El Houari A."/>
            <person name="Mcdonald J."/>
        </authorList>
    </citation>
    <scope>NUCLEOTIDE SEQUENCE [LARGE SCALE GENOMIC DNA]</scope>
    <source>
        <strain evidence="7">m25</strain>
    </source>
</reference>
<dbReference type="Pfam" id="PF00933">
    <property type="entry name" value="Glyco_hydro_3"/>
    <property type="match status" value="1"/>
</dbReference>
<dbReference type="InterPro" id="IPR050226">
    <property type="entry name" value="NagZ_Beta-hexosaminidase"/>
</dbReference>